<dbReference type="SUPFAM" id="SSF55781">
    <property type="entry name" value="GAF domain-like"/>
    <property type="match status" value="1"/>
</dbReference>
<dbReference type="InterPro" id="IPR003594">
    <property type="entry name" value="HATPase_dom"/>
</dbReference>
<dbReference type="InterPro" id="IPR036890">
    <property type="entry name" value="HATPase_C_sf"/>
</dbReference>
<feature type="transmembrane region" description="Helical" evidence="4">
    <location>
        <begin position="252"/>
        <end position="274"/>
    </location>
</feature>
<sequence length="683" mass="73723">MTAAVILWGHALAALSFAALALLAMRRVPAGLPRRGFVAALACTALWALAVAGIGETAAITQVMGDVRNLVWLVVLLIAYRANFRQRPPVALRLVYAVLLCVILAALLLDLFAEGMKSPHLAEQMMGAALLFRLMAVVTALLLVQSLFAAAGRPVRTVLLALAGMWLIDSLVLAFAYADAHWPLGLIALRGGMMIAVAGGIALAMYRGNQAVQVSRTIAYQSLSLVAIVLYLAVMTVATSMIAALGGDQARLWQTAFVIGSSTALLTLLSSPWLRAWTKVKVAKHLFRHRYDYRAEWLRFTDTLGQPTDGVPLGQRVVKAVADLVDSPAGVLLLTDGARLAVGETWNWDAGDLPENAADDALARHLAISERIIELDPVRREKAPAEDIDATPQWMLALADAWVIVPLPHLGTLTGAILLARPPLDRALDWEDFDLLRIVGRQVASYLAEARAHEALAEAQRFEEFNRRFAFILHDIKNLVSQLTLVARNAERHADNPEFRADMVATLNLSATRMNDLLARLSNHAKARSEAVRPVDMTVVAEDVAGRSRGQHPVTVIGERHMTALADPVRLETLLGHLVQNAIEASPAEEAVTIAIGHDTDRITLDVIDQGCGMSQAFIRDQLFRPFVSSKSGGFGIGAFEALQLAQAMGGTLTVTSREGAGSRFRLTLPASAGHDHAVEEAA</sequence>
<feature type="domain" description="Histidine kinase" evidence="5">
    <location>
        <begin position="471"/>
        <end position="673"/>
    </location>
</feature>
<dbReference type="NCBIfam" id="TIGR02916">
    <property type="entry name" value="PEP_his_kin"/>
    <property type="match status" value="1"/>
</dbReference>
<dbReference type="AlphaFoldDB" id="A0A840YZY1"/>
<evidence type="ECO:0000313" key="7">
    <source>
        <dbReference type="Proteomes" id="UP000554342"/>
    </source>
</evidence>
<keyword evidence="3" id="KW-0597">Phosphoprotein</keyword>
<evidence type="ECO:0000256" key="3">
    <source>
        <dbReference type="ARBA" id="ARBA00022553"/>
    </source>
</evidence>
<dbReference type="InterPro" id="IPR029016">
    <property type="entry name" value="GAF-like_dom_sf"/>
</dbReference>
<dbReference type="InterPro" id="IPR005467">
    <property type="entry name" value="His_kinase_dom"/>
</dbReference>
<keyword evidence="4" id="KW-0812">Transmembrane</keyword>
<dbReference type="InterPro" id="IPR004358">
    <property type="entry name" value="Sig_transdc_His_kin-like_C"/>
</dbReference>
<keyword evidence="7" id="KW-1185">Reference proteome</keyword>
<feature type="transmembrane region" description="Helical" evidence="4">
    <location>
        <begin position="158"/>
        <end position="178"/>
    </location>
</feature>
<dbReference type="EMBL" id="JACIJI010000003">
    <property type="protein sequence ID" value="MBB5719099.1"/>
    <property type="molecule type" value="Genomic_DNA"/>
</dbReference>
<dbReference type="Gene3D" id="3.30.450.40">
    <property type="match status" value="1"/>
</dbReference>
<dbReference type="PRINTS" id="PR00344">
    <property type="entry name" value="BCTRLSENSOR"/>
</dbReference>
<evidence type="ECO:0000256" key="2">
    <source>
        <dbReference type="ARBA" id="ARBA00012438"/>
    </source>
</evidence>
<reference evidence="6 7" key="1">
    <citation type="submission" date="2020-08" db="EMBL/GenBank/DDBJ databases">
        <title>Genomic Encyclopedia of Type Strains, Phase IV (KMG-IV): sequencing the most valuable type-strain genomes for metagenomic binning, comparative biology and taxonomic classification.</title>
        <authorList>
            <person name="Goeker M."/>
        </authorList>
    </citation>
    <scope>NUCLEOTIDE SEQUENCE [LARGE SCALE GENOMIC DNA]</scope>
    <source>
        <strain evidence="6 7">DSM 27203</strain>
    </source>
</reference>
<keyword evidence="4" id="KW-1133">Transmembrane helix</keyword>
<feature type="transmembrane region" description="Helical" evidence="4">
    <location>
        <begin position="6"/>
        <end position="25"/>
    </location>
</feature>
<dbReference type="PANTHER" id="PTHR43547:SF2">
    <property type="entry name" value="HYBRID SIGNAL TRANSDUCTION HISTIDINE KINASE C"/>
    <property type="match status" value="1"/>
</dbReference>
<feature type="transmembrane region" description="Helical" evidence="4">
    <location>
        <begin position="218"/>
        <end position="246"/>
    </location>
</feature>
<dbReference type="PANTHER" id="PTHR43547">
    <property type="entry name" value="TWO-COMPONENT HISTIDINE KINASE"/>
    <property type="match status" value="1"/>
</dbReference>
<evidence type="ECO:0000256" key="1">
    <source>
        <dbReference type="ARBA" id="ARBA00000085"/>
    </source>
</evidence>
<dbReference type="RefSeq" id="WP_184003516.1">
    <property type="nucleotide sequence ID" value="NZ_BAABIF010000002.1"/>
</dbReference>
<comment type="catalytic activity">
    <reaction evidence="1">
        <text>ATP + protein L-histidine = ADP + protein N-phospho-L-histidine.</text>
        <dbReference type="EC" id="2.7.13.3"/>
    </reaction>
</comment>
<keyword evidence="4" id="KW-0472">Membrane</keyword>
<dbReference type="Proteomes" id="UP000554342">
    <property type="component" value="Unassembled WGS sequence"/>
</dbReference>
<dbReference type="PROSITE" id="PS50109">
    <property type="entry name" value="HIS_KIN"/>
    <property type="match status" value="1"/>
</dbReference>
<evidence type="ECO:0000313" key="6">
    <source>
        <dbReference type="EMBL" id="MBB5719099.1"/>
    </source>
</evidence>
<evidence type="ECO:0000259" key="5">
    <source>
        <dbReference type="PROSITE" id="PS50109"/>
    </source>
</evidence>
<dbReference type="Gene3D" id="3.30.565.10">
    <property type="entry name" value="Histidine kinase-like ATPase, C-terminal domain"/>
    <property type="match status" value="1"/>
</dbReference>
<gene>
    <name evidence="6" type="ORF">FHR23_002037</name>
</gene>
<keyword evidence="6" id="KW-0808">Transferase</keyword>
<comment type="caution">
    <text evidence="6">The sequence shown here is derived from an EMBL/GenBank/DDBJ whole genome shotgun (WGS) entry which is preliminary data.</text>
</comment>
<proteinExistence type="predicted"/>
<dbReference type="InterPro" id="IPR014265">
    <property type="entry name" value="XrtA/PrsK"/>
</dbReference>
<name>A0A840YZY1_9SPHN</name>
<feature type="transmembrane region" description="Helical" evidence="4">
    <location>
        <begin position="125"/>
        <end position="151"/>
    </location>
</feature>
<dbReference type="SMART" id="SM00387">
    <property type="entry name" value="HATPase_c"/>
    <property type="match status" value="1"/>
</dbReference>
<accession>A0A840YZY1</accession>
<dbReference type="EC" id="2.7.13.3" evidence="2"/>
<dbReference type="GO" id="GO:0000155">
    <property type="term" value="F:phosphorelay sensor kinase activity"/>
    <property type="evidence" value="ECO:0007669"/>
    <property type="project" value="TreeGrafter"/>
</dbReference>
<feature type="transmembrane region" description="Helical" evidence="4">
    <location>
        <begin position="67"/>
        <end position="82"/>
    </location>
</feature>
<dbReference type="Pfam" id="PF02518">
    <property type="entry name" value="HATPase_c"/>
    <property type="match status" value="1"/>
</dbReference>
<dbReference type="SUPFAM" id="SSF55874">
    <property type="entry name" value="ATPase domain of HSP90 chaperone/DNA topoisomerase II/histidine kinase"/>
    <property type="match status" value="1"/>
</dbReference>
<keyword evidence="6" id="KW-0418">Kinase</keyword>
<evidence type="ECO:0000256" key="4">
    <source>
        <dbReference type="SAM" id="Phobius"/>
    </source>
</evidence>
<organism evidence="6 7">
    <name type="scientific">Stakelama sediminis</name>
    <dbReference type="NCBI Taxonomy" id="463200"/>
    <lineage>
        <taxon>Bacteria</taxon>
        <taxon>Pseudomonadati</taxon>
        <taxon>Pseudomonadota</taxon>
        <taxon>Alphaproteobacteria</taxon>
        <taxon>Sphingomonadales</taxon>
        <taxon>Sphingomonadaceae</taxon>
        <taxon>Stakelama</taxon>
    </lineage>
</organism>
<feature type="transmembrane region" description="Helical" evidence="4">
    <location>
        <begin position="37"/>
        <end position="55"/>
    </location>
</feature>
<feature type="transmembrane region" description="Helical" evidence="4">
    <location>
        <begin position="184"/>
        <end position="206"/>
    </location>
</feature>
<protein>
    <recommendedName>
        <fullName evidence="2">histidine kinase</fullName>
        <ecNumber evidence="2">2.7.13.3</ecNumber>
    </recommendedName>
</protein>
<feature type="transmembrane region" description="Helical" evidence="4">
    <location>
        <begin position="94"/>
        <end position="113"/>
    </location>
</feature>